<dbReference type="Gene3D" id="3.90.550.10">
    <property type="entry name" value="Spore Coat Polysaccharide Biosynthesis Protein SpsA, Chain A"/>
    <property type="match status" value="1"/>
</dbReference>
<protein>
    <recommendedName>
        <fullName evidence="1">Glycosyltransferase 2-like domain-containing protein</fullName>
    </recommendedName>
</protein>
<dbReference type="Pfam" id="PF00535">
    <property type="entry name" value="Glycos_transf_2"/>
    <property type="match status" value="1"/>
</dbReference>
<dbReference type="Proteomes" id="UP000018004">
    <property type="component" value="Unassembled WGS sequence"/>
</dbReference>
<dbReference type="EMBL" id="AVGG01000022">
    <property type="protein sequence ID" value="ESU25960.1"/>
    <property type="molecule type" value="Genomic_DNA"/>
</dbReference>
<dbReference type="OrthoDB" id="1116632at2"/>
<dbReference type="STRING" id="1341181.FLJC2902T_29710"/>
<evidence type="ECO:0000313" key="3">
    <source>
        <dbReference type="Proteomes" id="UP000018004"/>
    </source>
</evidence>
<accession>V6SNF7</accession>
<feature type="domain" description="Glycosyltransferase 2-like" evidence="1">
    <location>
        <begin position="41"/>
        <end position="157"/>
    </location>
</feature>
<evidence type="ECO:0000259" key="1">
    <source>
        <dbReference type="Pfam" id="PF00535"/>
    </source>
</evidence>
<name>V6SNF7_9FLAO</name>
<dbReference type="InterPro" id="IPR001173">
    <property type="entry name" value="Glyco_trans_2-like"/>
</dbReference>
<dbReference type="AlphaFoldDB" id="V6SNF7"/>
<dbReference type="eggNOG" id="COG1215">
    <property type="taxonomic scope" value="Bacteria"/>
</dbReference>
<gene>
    <name evidence="2" type="ORF">FLJC2902T_29710</name>
</gene>
<reference evidence="2 3" key="1">
    <citation type="submission" date="2013-08" db="EMBL/GenBank/DDBJ databases">
        <title>Flavobacterium limnosediminis JC2902 genome sequencing.</title>
        <authorList>
            <person name="Lee K."/>
            <person name="Yi H."/>
            <person name="Park S."/>
            <person name="Chun J."/>
        </authorList>
    </citation>
    <scope>NUCLEOTIDE SEQUENCE [LARGE SCALE GENOMIC DNA]</scope>
    <source>
        <strain evidence="2 3">JC2902</strain>
    </source>
</reference>
<comment type="caution">
    <text evidence="2">The sequence shown here is derived from an EMBL/GenBank/DDBJ whole genome shotgun (WGS) entry which is preliminary data.</text>
</comment>
<dbReference type="InterPro" id="IPR029044">
    <property type="entry name" value="Nucleotide-diphossugar_trans"/>
</dbReference>
<dbReference type="SUPFAM" id="SSF53448">
    <property type="entry name" value="Nucleotide-diphospho-sugar transferases"/>
    <property type="match status" value="1"/>
</dbReference>
<sequence>MRVGTNPNKENPVVHSDYLHQVIIPVYIPNQEGYFEGAFSVFKLCLESLFKTIHDKTFITIVNNGCCDEVRMFIDGLFLEKKIQEAIHTENIGKLNAIYKGLVGNNIELVTISDADVLFLPNWQSESIKVFRKIPKAGVVGIVPQFSLFKSNSENILRANFFSSRLKFLPVKSPNALIRFYDSIGWKRDYNPDYLKNILGLEYKDGFKVIIGSGHFVATYKKSIFTEIQTYNRHKMGSKGLNYLDTLPLLKDYWRLTTYENNAYHMGNVSEQWMYDLVGQMKPKMLDDYCFNFTESSVFQPKWVLLRNKIFRKLVMNKSVLPLLYAKWQLPKKSIKNY</sequence>
<dbReference type="CDD" id="cd00761">
    <property type="entry name" value="Glyco_tranf_GTA_type"/>
    <property type="match status" value="1"/>
</dbReference>
<dbReference type="RefSeq" id="WP_023580513.1">
    <property type="nucleotide sequence ID" value="NZ_AVGG01000022.1"/>
</dbReference>
<dbReference type="PATRIC" id="fig|1341181.4.peg.2921"/>
<organism evidence="2 3">
    <name type="scientific">Flavobacterium limnosediminis JC2902</name>
    <dbReference type="NCBI Taxonomy" id="1341181"/>
    <lineage>
        <taxon>Bacteria</taxon>
        <taxon>Pseudomonadati</taxon>
        <taxon>Bacteroidota</taxon>
        <taxon>Flavobacteriia</taxon>
        <taxon>Flavobacteriales</taxon>
        <taxon>Flavobacteriaceae</taxon>
        <taxon>Flavobacterium</taxon>
    </lineage>
</organism>
<evidence type="ECO:0000313" key="2">
    <source>
        <dbReference type="EMBL" id="ESU25960.1"/>
    </source>
</evidence>
<keyword evidence="3" id="KW-1185">Reference proteome</keyword>
<proteinExistence type="predicted"/>